<evidence type="ECO:0000256" key="1">
    <source>
        <dbReference type="ARBA" id="ARBA00022737"/>
    </source>
</evidence>
<dbReference type="InterPro" id="IPR050708">
    <property type="entry name" value="T6SS_VgrG/RHS"/>
</dbReference>
<dbReference type="PANTHER" id="PTHR32305">
    <property type="match status" value="1"/>
</dbReference>
<dbReference type="Gene3D" id="2.180.10.10">
    <property type="entry name" value="RHS repeat-associated core"/>
    <property type="match status" value="1"/>
</dbReference>
<dbReference type="KEGG" id="bsed:DN745_16195"/>
<evidence type="ECO:0000313" key="4">
    <source>
        <dbReference type="Proteomes" id="UP000249799"/>
    </source>
</evidence>
<proteinExistence type="predicted"/>
<name>A0A2Z4FPF9_9DELT</name>
<dbReference type="NCBIfam" id="TIGR03696">
    <property type="entry name" value="Rhs_assc_core"/>
    <property type="match status" value="1"/>
</dbReference>
<dbReference type="InterPro" id="IPR056823">
    <property type="entry name" value="TEN-like_YD-shell"/>
</dbReference>
<evidence type="ECO:0000259" key="2">
    <source>
        <dbReference type="Pfam" id="PF25023"/>
    </source>
</evidence>
<dbReference type="AlphaFoldDB" id="A0A2Z4FPF9"/>
<keyword evidence="1" id="KW-0677">Repeat</keyword>
<dbReference type="InterPro" id="IPR022385">
    <property type="entry name" value="Rhs_assc_core"/>
</dbReference>
<dbReference type="EMBL" id="CP030032">
    <property type="protein sequence ID" value="AWV90772.1"/>
    <property type="molecule type" value="Genomic_DNA"/>
</dbReference>
<sequence length="314" mass="35154">MMSIIMWILPFCAKNLWFRARLDASGAVAVRYVYATRAYVPDLILKDNRTYRVITDHLGSVRLVVDAADGTVMQRLEYDAFGNIIADTNPGFQPFGFAGGIHDPLTELIHFGHRDYDPRARRWTTPDPTGFGGGTVNLYLYGANDPLQFVDPNGEAVVVVTLVVAAAVVGYAYSTLVHNTALNSGNEAGEVLDGYGVDKGPTDALRHCTMNCNMRRKHGFEFAVLASWYHEVPEQWAKFNFENTPDFEPRQMDEHNNVCGRLIARVENSKIPCVEHCKNALIEGRLKMMPESLWCPPEADCSSGKAIWDSWRHP</sequence>
<reference evidence="3 4" key="1">
    <citation type="submission" date="2018-06" db="EMBL/GenBank/DDBJ databases">
        <title>Lujinxingia sediminis gen. nov. sp. nov., a new facultative anaerobic member of the class Deltaproteobacteria, and proposal of Lujinxingaceae fam. nov.</title>
        <authorList>
            <person name="Guo L.-Y."/>
            <person name="Li C.-M."/>
            <person name="Wang S."/>
            <person name="Du Z.-J."/>
        </authorList>
    </citation>
    <scope>NUCLEOTIDE SEQUENCE [LARGE SCALE GENOMIC DNA]</scope>
    <source>
        <strain evidence="3 4">FA350</strain>
    </source>
</reference>
<keyword evidence="4" id="KW-1185">Reference proteome</keyword>
<evidence type="ECO:0000313" key="3">
    <source>
        <dbReference type="EMBL" id="AWV90772.1"/>
    </source>
</evidence>
<accession>A0A2Z4FPF9</accession>
<organism evidence="3 4">
    <name type="scientific">Bradymonas sediminis</name>
    <dbReference type="NCBI Taxonomy" id="1548548"/>
    <lineage>
        <taxon>Bacteria</taxon>
        <taxon>Deltaproteobacteria</taxon>
        <taxon>Bradymonadales</taxon>
        <taxon>Bradymonadaceae</taxon>
        <taxon>Bradymonas</taxon>
    </lineage>
</organism>
<dbReference type="PANTHER" id="PTHR32305:SF15">
    <property type="entry name" value="PROTEIN RHSA-RELATED"/>
    <property type="match status" value="1"/>
</dbReference>
<gene>
    <name evidence="3" type="ORF">DN745_16195</name>
</gene>
<dbReference type="OrthoDB" id="5458729at2"/>
<dbReference type="Pfam" id="PF25023">
    <property type="entry name" value="TEN_YD-shell"/>
    <property type="match status" value="1"/>
</dbReference>
<protein>
    <recommendedName>
        <fullName evidence="2">Teneurin-like YD-shell domain-containing protein</fullName>
    </recommendedName>
</protein>
<feature type="domain" description="Teneurin-like YD-shell" evidence="2">
    <location>
        <begin position="29"/>
        <end position="131"/>
    </location>
</feature>
<dbReference type="Proteomes" id="UP000249799">
    <property type="component" value="Chromosome"/>
</dbReference>
<dbReference type="RefSeq" id="WP_111336418.1">
    <property type="nucleotide sequence ID" value="NZ_CP030032.1"/>
</dbReference>